<dbReference type="InParanoid" id="W7X8B6"/>
<dbReference type="Proteomes" id="UP000009168">
    <property type="component" value="Unassembled WGS sequence"/>
</dbReference>
<name>W7X8B6_TETTS</name>
<protein>
    <submittedName>
        <fullName evidence="1">Uncharacterized protein</fullName>
    </submittedName>
</protein>
<proteinExistence type="predicted"/>
<evidence type="ECO:0000313" key="1">
    <source>
        <dbReference type="EMBL" id="EWS75620.1"/>
    </source>
</evidence>
<dbReference type="RefSeq" id="XP_012651839.1">
    <property type="nucleotide sequence ID" value="XM_012796385.1"/>
</dbReference>
<sequence length="128" mass="15113">MSSNKTKTSSYTVLSFIVICSQIQIQVFQELDFIISNNNTRDETNFRSRLILNFTNKNVLFIRKNGIFCKFKRSSHYLKSLIKCQWSLRLEFAVFKVLGYFMQIIENCYFSMGLLNAQVHSLRVFNIK</sequence>
<reference evidence="2" key="1">
    <citation type="journal article" date="2006" name="PLoS Biol.">
        <title>Macronuclear genome sequence of the ciliate Tetrahymena thermophila, a model eukaryote.</title>
        <authorList>
            <person name="Eisen J.A."/>
            <person name="Coyne R.S."/>
            <person name="Wu M."/>
            <person name="Wu D."/>
            <person name="Thiagarajan M."/>
            <person name="Wortman J.R."/>
            <person name="Badger J.H."/>
            <person name="Ren Q."/>
            <person name="Amedeo P."/>
            <person name="Jones K.M."/>
            <person name="Tallon L.J."/>
            <person name="Delcher A.L."/>
            <person name="Salzberg S.L."/>
            <person name="Silva J.C."/>
            <person name="Haas B.J."/>
            <person name="Majoros W.H."/>
            <person name="Farzad M."/>
            <person name="Carlton J.M."/>
            <person name="Smith R.K. Jr."/>
            <person name="Garg J."/>
            <person name="Pearlman R.E."/>
            <person name="Karrer K.M."/>
            <person name="Sun L."/>
            <person name="Manning G."/>
            <person name="Elde N.C."/>
            <person name="Turkewitz A.P."/>
            <person name="Asai D.J."/>
            <person name="Wilkes D.E."/>
            <person name="Wang Y."/>
            <person name="Cai H."/>
            <person name="Collins K."/>
            <person name="Stewart B.A."/>
            <person name="Lee S.R."/>
            <person name="Wilamowska K."/>
            <person name="Weinberg Z."/>
            <person name="Ruzzo W.L."/>
            <person name="Wloga D."/>
            <person name="Gaertig J."/>
            <person name="Frankel J."/>
            <person name="Tsao C.-C."/>
            <person name="Gorovsky M.A."/>
            <person name="Keeling P.J."/>
            <person name="Waller R.F."/>
            <person name="Patron N.J."/>
            <person name="Cherry J.M."/>
            <person name="Stover N.A."/>
            <person name="Krieger C.J."/>
            <person name="del Toro C."/>
            <person name="Ryder H.F."/>
            <person name="Williamson S.C."/>
            <person name="Barbeau R.A."/>
            <person name="Hamilton E.P."/>
            <person name="Orias E."/>
        </authorList>
    </citation>
    <scope>NUCLEOTIDE SEQUENCE [LARGE SCALE GENOMIC DNA]</scope>
    <source>
        <strain evidence="2">SB210</strain>
    </source>
</reference>
<dbReference type="EMBL" id="GG662786">
    <property type="protein sequence ID" value="EWS75620.1"/>
    <property type="molecule type" value="Genomic_DNA"/>
</dbReference>
<dbReference type="KEGG" id="tet:TTHERM_000735229"/>
<organism evidence="1 2">
    <name type="scientific">Tetrahymena thermophila (strain SB210)</name>
    <dbReference type="NCBI Taxonomy" id="312017"/>
    <lineage>
        <taxon>Eukaryota</taxon>
        <taxon>Sar</taxon>
        <taxon>Alveolata</taxon>
        <taxon>Ciliophora</taxon>
        <taxon>Intramacronucleata</taxon>
        <taxon>Oligohymenophorea</taxon>
        <taxon>Hymenostomatida</taxon>
        <taxon>Tetrahymenina</taxon>
        <taxon>Tetrahymenidae</taxon>
        <taxon>Tetrahymena</taxon>
    </lineage>
</organism>
<accession>W7X8B6</accession>
<keyword evidence="2" id="KW-1185">Reference proteome</keyword>
<dbReference type="AlphaFoldDB" id="W7X8B6"/>
<dbReference type="GeneID" id="24440467"/>
<evidence type="ECO:0000313" key="2">
    <source>
        <dbReference type="Proteomes" id="UP000009168"/>
    </source>
</evidence>
<gene>
    <name evidence="1" type="ORF">TTHERM_000735229</name>
</gene>